<dbReference type="InterPro" id="IPR007201">
    <property type="entry name" value="Mei2-like_Rrm_C"/>
</dbReference>
<evidence type="ECO:0000256" key="1">
    <source>
        <dbReference type="ARBA" id="ARBA00022737"/>
    </source>
</evidence>
<dbReference type="EMBL" id="VAHF01000009">
    <property type="protein sequence ID" value="TXG54455.1"/>
    <property type="molecule type" value="Genomic_DNA"/>
</dbReference>
<evidence type="ECO:0000256" key="6">
    <source>
        <dbReference type="SAM" id="MobiDB-lite"/>
    </source>
</evidence>
<sequence>MPSEVVDQRGGSASSHFFEELRFSAERQIGFLKPNTMSDHQVGTEGMVPISGSKFVASSPQEKFSPIGVPSVDWLELRRSTLARDQAKKLGIGGEERIASLSETSWNSLNHLPKSWSNSCVQPQSYTFSGNRIGINGIQSESSLFSSSLSDIFSRKLKMSGSDVLFHQPFDTVGSHHGEEEPFESLKEIEAQTIGNLLPDEDDLFSGVVDDLGHSVSANTGDELEDFDLFSSGGGMELEGVVTNGQGVSNGMVVGEHPYGEHPSRTLFVRNINSNVEDVELKALFEQYGEIRTIYTACKHRGFVMVSYYDIRAARNAMRALQNKPLRRRKLDIHYSIPKDNPSEKDTNQGTLVVFNLDSSVSSDELREIFGVYGEIREIRETPHKRNHKFIEFFDVRAAEAALRALHRSDIAGKQIKLEPSRPGGARRSMQQPEHEQDELNLCRSPFDDLSSGHMVSPGVITSSCMDNGSIQVLHSAVRSTASVFTEPHQTSSVPNNLPSPARVASIGTQFGLHEPNHSLDEMKIGSQHPSFHPHSFPEYHDSLSHGSPYKSPSTIIDMATNVGPKITEGLDNRHIRGFSSNGHLIEPNGGVLGSSGNGSYSLHGNHYVWNNTNSHQQHPSRPMVWPGSPSFLNGLHANRVSPMPGFPRVPPLMLNPGSPVHHHVGSAPAVNHSLWDRQHSFAAESPETSNFKLGSLGSMGFPGRSPSHPMEIASHNIFSHVGGNCMDMTKNGGMRSPQQMGHLFPGRNPMVSMPSSFDSSNERVRNFSYRRNESNSNHADKKQYELDVDRIFNGEDSRTTLMIKNIPNNVNMFSCKIKVKLVVVNTYGMSFNASILQRCFWLQLTSIAEEHTILFICPLISRQNKCNVGYAFINMIDPRQIIPFHQAFNGKKWEKFNSEKVASLAYARIQGKSALIAHFQNSSLMNEDKRCRPILFHTDGPNAGDPEPFPMGTNVRSRLGKHRPGGNEENNRQGIPSASANGEESSNGSDSSGSLKDSDE</sequence>
<dbReference type="Pfam" id="PF04059">
    <property type="entry name" value="RRM_2"/>
    <property type="match status" value="1"/>
</dbReference>
<dbReference type="Proteomes" id="UP000323000">
    <property type="component" value="Chromosome 9"/>
</dbReference>
<evidence type="ECO:0000259" key="7">
    <source>
        <dbReference type="PROSITE" id="PS50102"/>
    </source>
</evidence>
<dbReference type="Pfam" id="PF00076">
    <property type="entry name" value="RRM_1"/>
    <property type="match status" value="2"/>
</dbReference>
<dbReference type="GO" id="GO:0051321">
    <property type="term" value="P:meiotic cell cycle"/>
    <property type="evidence" value="ECO:0007669"/>
    <property type="project" value="UniProtKB-KW"/>
</dbReference>
<evidence type="ECO:0000256" key="5">
    <source>
        <dbReference type="PROSITE-ProRule" id="PRU00176"/>
    </source>
</evidence>
<dbReference type="InterPro" id="IPR012677">
    <property type="entry name" value="Nucleotide-bd_a/b_plait_sf"/>
</dbReference>
<feature type="compositionally biased region" description="Low complexity" evidence="6">
    <location>
        <begin position="978"/>
        <end position="1001"/>
    </location>
</feature>
<keyword evidence="9" id="KW-1185">Reference proteome</keyword>
<comment type="caution">
    <text evidence="8">The sequence shown here is derived from an EMBL/GenBank/DDBJ whole genome shotgun (WGS) entry which is preliminary data.</text>
</comment>
<dbReference type="FunFam" id="3.30.70.330:FF:000101">
    <property type="entry name" value="Protein MEI2-like 1"/>
    <property type="match status" value="1"/>
</dbReference>
<dbReference type="OrthoDB" id="417481at2759"/>
<dbReference type="GO" id="GO:0045836">
    <property type="term" value="P:positive regulation of meiotic nuclear division"/>
    <property type="evidence" value="ECO:0007669"/>
    <property type="project" value="UniProtKB-ARBA"/>
</dbReference>
<evidence type="ECO:0000256" key="3">
    <source>
        <dbReference type="ARBA" id="ARBA00023254"/>
    </source>
</evidence>
<feature type="region of interest" description="Disordered" evidence="6">
    <location>
        <begin position="936"/>
        <end position="1001"/>
    </location>
</feature>
<keyword evidence="2 5" id="KW-0694">RNA-binding</keyword>
<comment type="function">
    <text evidence="4">Probable RNA-binding protein that plays a role in meiosis and vegetative growth.</text>
</comment>
<dbReference type="GO" id="GO:0045927">
    <property type="term" value="P:positive regulation of growth"/>
    <property type="evidence" value="ECO:0007669"/>
    <property type="project" value="UniProtKB-ARBA"/>
</dbReference>
<organism evidence="8 9">
    <name type="scientific">Acer yangbiense</name>
    <dbReference type="NCBI Taxonomy" id="1000413"/>
    <lineage>
        <taxon>Eukaryota</taxon>
        <taxon>Viridiplantae</taxon>
        <taxon>Streptophyta</taxon>
        <taxon>Embryophyta</taxon>
        <taxon>Tracheophyta</taxon>
        <taxon>Spermatophyta</taxon>
        <taxon>Magnoliopsida</taxon>
        <taxon>eudicotyledons</taxon>
        <taxon>Gunneridae</taxon>
        <taxon>Pentapetalae</taxon>
        <taxon>rosids</taxon>
        <taxon>malvids</taxon>
        <taxon>Sapindales</taxon>
        <taxon>Sapindaceae</taxon>
        <taxon>Hippocastanoideae</taxon>
        <taxon>Acereae</taxon>
        <taxon>Acer</taxon>
    </lineage>
</organism>
<protein>
    <recommendedName>
        <fullName evidence="7">RRM domain-containing protein</fullName>
    </recommendedName>
</protein>
<keyword evidence="1" id="KW-0677">Repeat</keyword>
<keyword evidence="3" id="KW-0469">Meiosis</keyword>
<feature type="domain" description="RRM" evidence="7">
    <location>
        <begin position="265"/>
        <end position="338"/>
    </location>
</feature>
<feature type="region of interest" description="Disordered" evidence="6">
    <location>
        <begin position="414"/>
        <end position="436"/>
    </location>
</feature>
<dbReference type="Gene3D" id="3.30.70.330">
    <property type="match status" value="2"/>
</dbReference>
<evidence type="ECO:0000313" key="9">
    <source>
        <dbReference type="Proteomes" id="UP000323000"/>
    </source>
</evidence>
<reference evidence="9" key="1">
    <citation type="journal article" date="2019" name="Gigascience">
        <title>De novo genome assembly of the endangered Acer yangbiense, a plant species with extremely small populations endemic to Yunnan Province, China.</title>
        <authorList>
            <person name="Yang J."/>
            <person name="Wariss H.M."/>
            <person name="Tao L."/>
            <person name="Zhang R."/>
            <person name="Yun Q."/>
            <person name="Hollingsworth P."/>
            <person name="Dao Z."/>
            <person name="Luo G."/>
            <person name="Guo H."/>
            <person name="Ma Y."/>
            <person name="Sun W."/>
        </authorList>
    </citation>
    <scope>NUCLEOTIDE SEQUENCE [LARGE SCALE GENOMIC DNA]</scope>
    <source>
        <strain evidence="9">cv. Malutang</strain>
    </source>
</reference>
<dbReference type="PANTHER" id="PTHR23189">
    <property type="entry name" value="RNA RECOGNITION MOTIF-CONTAINING"/>
    <property type="match status" value="1"/>
</dbReference>
<evidence type="ECO:0000256" key="4">
    <source>
        <dbReference type="ARBA" id="ARBA00058438"/>
    </source>
</evidence>
<dbReference type="GO" id="GO:0003723">
    <property type="term" value="F:RNA binding"/>
    <property type="evidence" value="ECO:0007669"/>
    <property type="project" value="UniProtKB-UniRule"/>
</dbReference>
<dbReference type="CDD" id="cd12524">
    <property type="entry name" value="RRM1_MEI2_like"/>
    <property type="match status" value="1"/>
</dbReference>
<dbReference type="SMART" id="SM00360">
    <property type="entry name" value="RRM"/>
    <property type="match status" value="2"/>
</dbReference>
<gene>
    <name evidence="8" type="ORF">EZV62_019711</name>
</gene>
<proteinExistence type="predicted"/>
<dbReference type="FunFam" id="3.30.70.330:FF:000063">
    <property type="entry name" value="MEI2-like protein 5 isoform 2"/>
    <property type="match status" value="1"/>
</dbReference>
<dbReference type="SUPFAM" id="SSF54928">
    <property type="entry name" value="RNA-binding domain, RBD"/>
    <property type="match status" value="2"/>
</dbReference>
<feature type="domain" description="RRM" evidence="7">
    <location>
        <begin position="350"/>
        <end position="423"/>
    </location>
</feature>
<dbReference type="InterPro" id="IPR000504">
    <property type="entry name" value="RRM_dom"/>
</dbReference>
<accession>A0A5C7HCY4</accession>
<evidence type="ECO:0000256" key="2">
    <source>
        <dbReference type="ARBA" id="ARBA00022884"/>
    </source>
</evidence>
<dbReference type="InterPro" id="IPR035979">
    <property type="entry name" value="RBD_domain_sf"/>
</dbReference>
<dbReference type="AlphaFoldDB" id="A0A5C7HCY4"/>
<name>A0A5C7HCY4_9ROSI</name>
<evidence type="ECO:0000313" key="8">
    <source>
        <dbReference type="EMBL" id="TXG54455.1"/>
    </source>
</evidence>
<dbReference type="InterPro" id="IPR034453">
    <property type="entry name" value="MEI2-like_RRM1"/>
</dbReference>
<dbReference type="PROSITE" id="PS50102">
    <property type="entry name" value="RRM"/>
    <property type="match status" value="2"/>
</dbReference>